<dbReference type="OrthoDB" id="1119488at2"/>
<dbReference type="InterPro" id="IPR046144">
    <property type="entry name" value="DUF6146"/>
</dbReference>
<dbReference type="SUPFAM" id="SSF56935">
    <property type="entry name" value="Porins"/>
    <property type="match status" value="1"/>
</dbReference>
<protein>
    <submittedName>
        <fullName evidence="1">Uncharacterized protein</fullName>
    </submittedName>
</protein>
<evidence type="ECO:0000313" key="2">
    <source>
        <dbReference type="Proteomes" id="UP000298285"/>
    </source>
</evidence>
<dbReference type="EMBL" id="SPPK01000006">
    <property type="protein sequence ID" value="TFU87133.1"/>
    <property type="molecule type" value="Genomic_DNA"/>
</dbReference>
<dbReference type="AlphaFoldDB" id="A0A4Y9IIL2"/>
<dbReference type="Proteomes" id="UP000298285">
    <property type="component" value="Unassembled WGS sequence"/>
</dbReference>
<sequence length="199" mass="23234">MKSLSILSSFNYPAILDILSPSFERGFRIIIDMPTIKNSVPPLFIVDGIVMESDSLSTLSLDDIKSIEVFKENPPLICSNRFNGIILITTKGNEPIDLDDLYEITVLDPGYETFLLMQKPKEFYSASSLKIQNAMMVSEWNYRYSQPLHYNPDIYEVKIDYEANRYYGLEFEYRLYMFFKFMEKEHRIAILNDSQTILL</sequence>
<dbReference type="Gene3D" id="2.170.130.10">
    <property type="entry name" value="TonB-dependent receptor, plug domain"/>
    <property type="match status" value="1"/>
</dbReference>
<organism evidence="1 2">
    <name type="scientific">Dysgonomonas mossii</name>
    <dbReference type="NCBI Taxonomy" id="163665"/>
    <lineage>
        <taxon>Bacteria</taxon>
        <taxon>Pseudomonadati</taxon>
        <taxon>Bacteroidota</taxon>
        <taxon>Bacteroidia</taxon>
        <taxon>Bacteroidales</taxon>
        <taxon>Dysgonomonadaceae</taxon>
        <taxon>Dysgonomonas</taxon>
    </lineage>
</organism>
<dbReference type="RefSeq" id="WP_135107059.1">
    <property type="nucleotide sequence ID" value="NZ_JADGKW010000006.1"/>
</dbReference>
<dbReference type="InterPro" id="IPR037066">
    <property type="entry name" value="Plug_dom_sf"/>
</dbReference>
<dbReference type="Pfam" id="PF19643">
    <property type="entry name" value="DUF6146"/>
    <property type="match status" value="1"/>
</dbReference>
<evidence type="ECO:0000313" key="1">
    <source>
        <dbReference type="EMBL" id="TFU87133.1"/>
    </source>
</evidence>
<proteinExistence type="predicted"/>
<name>A0A4Y9IIL2_9BACT</name>
<accession>A0A4Y9IIL2</accession>
<reference evidence="1 2" key="1">
    <citation type="submission" date="2019-03" db="EMBL/GenBank/DDBJ databases">
        <title>Diversity of the mouse oral microbiome.</title>
        <authorList>
            <person name="Joseph S."/>
            <person name="Aduse-Opoku J."/>
            <person name="Curtis M."/>
            <person name="Wade W."/>
            <person name="Hashim A."/>
        </authorList>
    </citation>
    <scope>NUCLEOTIDE SEQUENCE [LARGE SCALE GENOMIC DNA]</scope>
    <source>
        <strain evidence="1 2">P11</strain>
    </source>
</reference>
<comment type="caution">
    <text evidence="1">The sequence shown here is derived from an EMBL/GenBank/DDBJ whole genome shotgun (WGS) entry which is preliminary data.</text>
</comment>
<gene>
    <name evidence="1" type="ORF">E4T88_15575</name>
</gene>